<sequence length="63" mass="6707">MPPKPPRPDLTQLSSAEKDWLIDALFARLDAVEATLGMTSENSSKPPSSDGLAKKPKTGSLRG</sequence>
<reference evidence="3 4" key="1">
    <citation type="submission" date="2019-10" db="EMBL/GenBank/DDBJ databases">
        <title>Taxonomy of Antarctic Massilia spp.: description of Massilia rubra sp. nov., Massilia aquatica sp. nov., Massilia mucilaginosa sp. nov., Massilia frigida sp. nov. isolated from streams, lakes and regoliths.</title>
        <authorList>
            <person name="Holochova P."/>
            <person name="Sedlacek I."/>
            <person name="Kralova S."/>
            <person name="Maslanova I."/>
            <person name="Busse H.-J."/>
            <person name="Stankova E."/>
            <person name="Vrbovska V."/>
            <person name="Kovarovic V."/>
            <person name="Bartak M."/>
            <person name="Svec P."/>
            <person name="Pantucek R."/>
        </authorList>
    </citation>
    <scope>NUCLEOTIDE SEQUENCE [LARGE SCALE GENOMIC DNA]</scope>
    <source>
        <strain evidence="3 4">CCM 8694</strain>
    </source>
</reference>
<evidence type="ECO:0000313" key="4">
    <source>
        <dbReference type="Proteomes" id="UP000610594"/>
    </source>
</evidence>
<feature type="region of interest" description="Disordered" evidence="1">
    <location>
        <begin position="37"/>
        <end position="63"/>
    </location>
</feature>
<gene>
    <name evidence="3" type="ORF">F1735_32625</name>
</gene>
<feature type="compositionally biased region" description="Polar residues" evidence="1">
    <location>
        <begin position="37"/>
        <end position="47"/>
    </location>
</feature>
<dbReference type="Pfam" id="PF20042">
    <property type="entry name" value="DUF6444"/>
    <property type="match status" value="1"/>
</dbReference>
<proteinExistence type="predicted"/>
<organism evidence="3 4">
    <name type="scientific">Massilia genomosp. 1</name>
    <dbReference type="NCBI Taxonomy" id="2609280"/>
    <lineage>
        <taxon>Bacteria</taxon>
        <taxon>Pseudomonadati</taxon>
        <taxon>Pseudomonadota</taxon>
        <taxon>Betaproteobacteria</taxon>
        <taxon>Burkholderiales</taxon>
        <taxon>Oxalobacteraceae</taxon>
        <taxon>Telluria group</taxon>
        <taxon>Massilia</taxon>
    </lineage>
</organism>
<dbReference type="Proteomes" id="UP000610594">
    <property type="component" value="Unassembled WGS sequence"/>
</dbReference>
<evidence type="ECO:0000313" key="3">
    <source>
        <dbReference type="EMBL" id="NHZ66961.1"/>
    </source>
</evidence>
<keyword evidence="4" id="KW-1185">Reference proteome</keyword>
<evidence type="ECO:0000256" key="1">
    <source>
        <dbReference type="SAM" id="MobiDB-lite"/>
    </source>
</evidence>
<comment type="caution">
    <text evidence="3">The sequence shown here is derived from an EMBL/GenBank/DDBJ whole genome shotgun (WGS) entry which is preliminary data.</text>
</comment>
<evidence type="ECO:0000259" key="2">
    <source>
        <dbReference type="Pfam" id="PF20042"/>
    </source>
</evidence>
<name>A0ABX0MW31_9BURK</name>
<feature type="domain" description="DUF6444" evidence="2">
    <location>
        <begin position="7"/>
        <end position="57"/>
    </location>
</feature>
<protein>
    <recommendedName>
        <fullName evidence="2">DUF6444 domain-containing protein</fullName>
    </recommendedName>
</protein>
<dbReference type="EMBL" id="WHJF01000204">
    <property type="protein sequence ID" value="NHZ66961.1"/>
    <property type="molecule type" value="Genomic_DNA"/>
</dbReference>
<dbReference type="RefSeq" id="WP_167241070.1">
    <property type="nucleotide sequence ID" value="NZ_WHJF01000204.1"/>
</dbReference>
<accession>A0ABX0MW31</accession>
<dbReference type="InterPro" id="IPR045618">
    <property type="entry name" value="DUF6444"/>
</dbReference>